<gene>
    <name evidence="2" type="ORF">AVDCRST_MAG31-1068</name>
</gene>
<evidence type="ECO:0000313" key="2">
    <source>
        <dbReference type="EMBL" id="CAA9512456.1"/>
    </source>
</evidence>
<sequence length="96" mass="10551">MTIDDIYQDLRGRGLVASLRRFSRDYLGRAENYAADRGLDRCAPAALVHLHRRLGAEKQADLQARVLERLLRHGSANSVPDPTQGASPASLVGERA</sequence>
<proteinExistence type="predicted"/>
<reference evidence="2" key="1">
    <citation type="submission" date="2020-02" db="EMBL/GenBank/DDBJ databases">
        <authorList>
            <person name="Meier V. D."/>
        </authorList>
    </citation>
    <scope>NUCLEOTIDE SEQUENCE</scope>
    <source>
        <strain evidence="2">AVDCRST_MAG31</strain>
    </source>
</reference>
<dbReference type="EMBL" id="CADCWA010000066">
    <property type="protein sequence ID" value="CAA9512456.1"/>
    <property type="molecule type" value="Genomic_DNA"/>
</dbReference>
<evidence type="ECO:0000256" key="1">
    <source>
        <dbReference type="SAM" id="MobiDB-lite"/>
    </source>
</evidence>
<feature type="compositionally biased region" description="Polar residues" evidence="1">
    <location>
        <begin position="75"/>
        <end position="87"/>
    </location>
</feature>
<dbReference type="AlphaFoldDB" id="A0A6J4T2P1"/>
<name>A0A6J4T2P1_9SPHN</name>
<feature type="region of interest" description="Disordered" evidence="1">
    <location>
        <begin position="73"/>
        <end position="96"/>
    </location>
</feature>
<protein>
    <submittedName>
        <fullName evidence="2">Uncharacterized protein</fullName>
    </submittedName>
</protein>
<organism evidence="2">
    <name type="scientific">uncultured Sphingomonas sp</name>
    <dbReference type="NCBI Taxonomy" id="158754"/>
    <lineage>
        <taxon>Bacteria</taxon>
        <taxon>Pseudomonadati</taxon>
        <taxon>Pseudomonadota</taxon>
        <taxon>Alphaproteobacteria</taxon>
        <taxon>Sphingomonadales</taxon>
        <taxon>Sphingomonadaceae</taxon>
        <taxon>Sphingomonas</taxon>
        <taxon>environmental samples</taxon>
    </lineage>
</organism>
<dbReference type="RefSeq" id="WP_294168777.1">
    <property type="nucleotide sequence ID" value="NZ_CADCWA010000066.1"/>
</dbReference>
<accession>A0A6J4T2P1</accession>